<dbReference type="Pfam" id="PF13087">
    <property type="entry name" value="AAA_12"/>
    <property type="match status" value="1"/>
</dbReference>
<feature type="domain" description="DNA2/NAM7 helicase helicase" evidence="4">
    <location>
        <begin position="657"/>
        <end position="709"/>
    </location>
</feature>
<evidence type="ECO:0000256" key="2">
    <source>
        <dbReference type="ARBA" id="ARBA00022490"/>
    </source>
</evidence>
<dbReference type="InterPro" id="IPR027417">
    <property type="entry name" value="P-loop_NTPase"/>
</dbReference>
<dbReference type="InterPro" id="IPR041677">
    <property type="entry name" value="DNA2/NAM7_AAA_11"/>
</dbReference>
<dbReference type="InterPro" id="IPR047187">
    <property type="entry name" value="SF1_C_Upf1"/>
</dbReference>
<evidence type="ECO:0008006" key="8">
    <source>
        <dbReference type="Google" id="ProtNLM"/>
    </source>
</evidence>
<keyword evidence="3" id="KW-0347">Helicase</keyword>
<keyword evidence="3" id="KW-0378">Hydrolase</keyword>
<protein>
    <recommendedName>
        <fullName evidence="8">RNA helicase</fullName>
    </recommendedName>
</protein>
<keyword evidence="3" id="KW-0067">ATP-binding</keyword>
<comment type="caution">
    <text evidence="6">The sequence shown here is derived from an EMBL/GenBank/DDBJ whole genome shotgun (WGS) entry which is preliminary data.</text>
</comment>
<comment type="subcellular location">
    <subcellularLocation>
        <location evidence="1">Cytoplasm</location>
    </subcellularLocation>
</comment>
<gene>
    <name evidence="6" type="ORF">N7G274_002337</name>
</gene>
<dbReference type="PANTHER" id="PTHR45418:SF5">
    <property type="entry name" value="BRCA2-INTERACTING PROTEIN-LIKE-RELATED"/>
    <property type="match status" value="1"/>
</dbReference>
<evidence type="ECO:0000313" key="7">
    <source>
        <dbReference type="Proteomes" id="UP001590950"/>
    </source>
</evidence>
<dbReference type="EMBL" id="JBEFKJ010000007">
    <property type="protein sequence ID" value="KAL2045254.1"/>
    <property type="molecule type" value="Genomic_DNA"/>
</dbReference>
<dbReference type="Pfam" id="PF13086">
    <property type="entry name" value="AAA_11"/>
    <property type="match status" value="2"/>
</dbReference>
<feature type="domain" description="DNA2/NAM7 helicase-like C-terminal" evidence="5">
    <location>
        <begin position="722"/>
        <end position="937"/>
    </location>
</feature>
<evidence type="ECO:0000259" key="5">
    <source>
        <dbReference type="Pfam" id="PF13087"/>
    </source>
</evidence>
<dbReference type="PANTHER" id="PTHR45418">
    <property type="entry name" value="CANCER/TESTIS ANTIGEN 55"/>
    <property type="match status" value="1"/>
</dbReference>
<dbReference type="CDD" id="cd18808">
    <property type="entry name" value="SF1_C_Upf1"/>
    <property type="match status" value="1"/>
</dbReference>
<name>A0ABR4AHL5_9LECA</name>
<evidence type="ECO:0000259" key="4">
    <source>
        <dbReference type="Pfam" id="PF13086"/>
    </source>
</evidence>
<reference evidence="6 7" key="1">
    <citation type="submission" date="2024-09" db="EMBL/GenBank/DDBJ databases">
        <title>Rethinking Asexuality: The Enigmatic Case of Functional Sexual Genes in Lepraria (Stereocaulaceae).</title>
        <authorList>
            <person name="Doellman M."/>
            <person name="Sun Y."/>
            <person name="Barcenas-Pena A."/>
            <person name="Lumbsch H.T."/>
            <person name="Grewe F."/>
        </authorList>
    </citation>
    <scope>NUCLEOTIDE SEQUENCE [LARGE SCALE GENOMIC DNA]</scope>
    <source>
        <strain evidence="6 7">Mercado 3170</strain>
    </source>
</reference>
<evidence type="ECO:0000313" key="6">
    <source>
        <dbReference type="EMBL" id="KAL2045254.1"/>
    </source>
</evidence>
<dbReference type="Proteomes" id="UP001590950">
    <property type="component" value="Unassembled WGS sequence"/>
</dbReference>
<evidence type="ECO:0000256" key="1">
    <source>
        <dbReference type="ARBA" id="ARBA00004496"/>
    </source>
</evidence>
<accession>A0ABR4AHL5</accession>
<dbReference type="InterPro" id="IPR041679">
    <property type="entry name" value="DNA2/NAM7-like_C"/>
</dbReference>
<keyword evidence="3" id="KW-0547">Nucleotide-binding</keyword>
<organism evidence="6 7">
    <name type="scientific">Stereocaulon virgatum</name>
    <dbReference type="NCBI Taxonomy" id="373712"/>
    <lineage>
        <taxon>Eukaryota</taxon>
        <taxon>Fungi</taxon>
        <taxon>Dikarya</taxon>
        <taxon>Ascomycota</taxon>
        <taxon>Pezizomycotina</taxon>
        <taxon>Lecanoromycetes</taxon>
        <taxon>OSLEUM clade</taxon>
        <taxon>Lecanoromycetidae</taxon>
        <taxon>Lecanorales</taxon>
        <taxon>Lecanorineae</taxon>
        <taxon>Stereocaulaceae</taxon>
        <taxon>Stereocaulon</taxon>
    </lineage>
</organism>
<feature type="domain" description="DNA2/NAM7 helicase helicase" evidence="4">
    <location>
        <begin position="493"/>
        <end position="565"/>
    </location>
</feature>
<keyword evidence="2" id="KW-0963">Cytoplasm</keyword>
<sequence>MSKKTTRGNYVPLDRQPSAAFSADFQIPSRGKSLLKITNPSESGSSTSYHLRTENPASVESLNMGKDVSMHVSSAADESRIKSELKSSNLNVSWAKPYSASPQVPSPARPTVGERMCFNQHTEPAYHGAMKEALPALKPTMLTSQENSQDWRPDVYVPAFVPESLRAINDAPADLVITPPVNGVDFVKYISTFAGTHFLSAVHRLPNPNLVEDLPVDSLDHLVTQNYRHYFDNCLLLDLEAQRPVVKSYDLFGVPLQLIDHEQEIYLLKIPGIKEETPLVDFGDSIMLRQLILDQATGLPRGMDLWLTPGVGRDRGALCPGFTGVQIRATVVGVDKRNEALLLKAKGLLWPSIPVCNVSFLIQAPFVDSLQRAIADVSQELSLRTTSEMHYKATTVSATEPQYDLQEDEMQKLGDSGYTFNRGSTGHSQQTSISANIDHRSQVEASPLPLALAERSSRNHWLHNVLFPSKSNGAQQKTLPSVVFRQTWFDTSLNYEQKTAVDAVQSRNYGSLLGFLIYGPPGTGKTKTVCEMVLQLANDPKFKGSILLCAPSNPATDTLGLRLRAHLGPERMLRLNAYSRTFAEVPQELLPYCFVEDNIFSIPPLPILMAYKVVITTCRDADALVQARVTNRDLISVQKRLAATIHPDEARLADTAATLHWAALIVDEAAQATEPETLIPLTVVAPHTSYTCSSNPILAMAGDEHQLNARTYHRSTTFHVSLFERLSKHPIYASSRFAHRSFRGTAPAIQPPFVNLIRNYRSHRAILAVPSALFYANSLIAESTDTDTLQIWSGWRGRPWPVLFSCNGGVDDCEDIRAVGGGWYNKREAGKAIAYTRSLLAEKVILEHSEICIMSPFRAQVNLLRKYARDSELWGVNIGPMEAFQGLESRFVIICTTRARQRFLEEDKLRGNGIINEAKKFNVAITRAKEGLVVLGNPWVLAIDPCWLTLMAFCHRNSLWSEDDGEEDARMHGLEEAKVNDWSPAQTSANSGVHDEPLISGFEAALVYKERNKEGGSQAVRRFMNGSESLEEALWRTGLEAEEILESMET</sequence>
<proteinExistence type="predicted"/>
<keyword evidence="7" id="KW-1185">Reference proteome</keyword>
<dbReference type="Gene3D" id="3.40.50.300">
    <property type="entry name" value="P-loop containing nucleotide triphosphate hydrolases"/>
    <property type="match status" value="2"/>
</dbReference>
<dbReference type="SUPFAM" id="SSF52540">
    <property type="entry name" value="P-loop containing nucleoside triphosphate hydrolases"/>
    <property type="match status" value="1"/>
</dbReference>
<evidence type="ECO:0000256" key="3">
    <source>
        <dbReference type="ARBA" id="ARBA00022806"/>
    </source>
</evidence>